<dbReference type="RefSeq" id="WP_100342035.1">
    <property type="nucleotide sequence ID" value="NZ_PGFJ01000002.1"/>
</dbReference>
<reference evidence="2 3" key="1">
    <citation type="submission" date="2017-11" db="EMBL/GenBank/DDBJ databases">
        <title>Genomic Encyclopedia of Archaeal and Bacterial Type Strains, Phase II (KMG-II): From Individual Species to Whole Genera.</title>
        <authorList>
            <person name="Goeker M."/>
        </authorList>
    </citation>
    <scope>NUCLEOTIDE SEQUENCE [LARGE SCALE GENOMIC DNA]</scope>
    <source>
        <strain evidence="2 3">DSM 28175</strain>
    </source>
</reference>
<dbReference type="EMBL" id="PGFJ01000002">
    <property type="protein sequence ID" value="PJJ79720.1"/>
    <property type="molecule type" value="Genomic_DNA"/>
</dbReference>
<feature type="signal peptide" evidence="1">
    <location>
        <begin position="1"/>
        <end position="22"/>
    </location>
</feature>
<dbReference type="OrthoDB" id="792799at2"/>
<sequence>MKIQLPVIILGAVLLLSSCSQVYTPALYHQDIAYMPKPASFDKESTANYVSAGLNMHSTSTYNDVLISGQLNLSRAHTFQNFNVAYGAFGAIGDYQNGEDDKSKPNYFRSKYFGAVGGRFSANFYVNSDRVDFRFIGVEAAYSHEFGDYANFRQTLVNQPGYYVDPRTNLFSMGLTTEVLFHNQNNTDFQHGIRGYLGTTFGYNRVNDTFYADDTATERMLRNIYPKASYFIKFKDYFGTVEVGSAVFLRAGIKF</sequence>
<proteinExistence type="predicted"/>
<evidence type="ECO:0008006" key="4">
    <source>
        <dbReference type="Google" id="ProtNLM"/>
    </source>
</evidence>
<dbReference type="Proteomes" id="UP000242687">
    <property type="component" value="Unassembled WGS sequence"/>
</dbReference>
<keyword evidence="3" id="KW-1185">Reference proteome</keyword>
<name>A0A2H9VN25_9SPHI</name>
<organism evidence="2 3">
    <name type="scientific">Mucilaginibacter auburnensis</name>
    <dbReference type="NCBI Taxonomy" id="1457233"/>
    <lineage>
        <taxon>Bacteria</taxon>
        <taxon>Pseudomonadati</taxon>
        <taxon>Bacteroidota</taxon>
        <taxon>Sphingobacteriia</taxon>
        <taxon>Sphingobacteriales</taxon>
        <taxon>Sphingobacteriaceae</taxon>
        <taxon>Mucilaginibacter</taxon>
    </lineage>
</organism>
<protein>
    <recommendedName>
        <fullName evidence="4">Outer membrane protein with beta-barrel domain</fullName>
    </recommendedName>
</protein>
<accession>A0A2H9VN25</accession>
<dbReference type="AlphaFoldDB" id="A0A2H9VN25"/>
<comment type="caution">
    <text evidence="2">The sequence shown here is derived from an EMBL/GenBank/DDBJ whole genome shotgun (WGS) entry which is preliminary data.</text>
</comment>
<evidence type="ECO:0000256" key="1">
    <source>
        <dbReference type="SAM" id="SignalP"/>
    </source>
</evidence>
<feature type="chain" id="PRO_5014191666" description="Outer membrane protein with beta-barrel domain" evidence="1">
    <location>
        <begin position="23"/>
        <end position="255"/>
    </location>
</feature>
<gene>
    <name evidence="2" type="ORF">CLV57_2857</name>
</gene>
<evidence type="ECO:0000313" key="3">
    <source>
        <dbReference type="Proteomes" id="UP000242687"/>
    </source>
</evidence>
<dbReference type="PROSITE" id="PS51257">
    <property type="entry name" value="PROKAR_LIPOPROTEIN"/>
    <property type="match status" value="1"/>
</dbReference>
<keyword evidence="1" id="KW-0732">Signal</keyword>
<evidence type="ECO:0000313" key="2">
    <source>
        <dbReference type="EMBL" id="PJJ79720.1"/>
    </source>
</evidence>